<dbReference type="EMBL" id="JAVREO010000029">
    <property type="protein sequence ID" value="MDT0270616.1"/>
    <property type="molecule type" value="Genomic_DNA"/>
</dbReference>
<dbReference type="Proteomes" id="UP001183410">
    <property type="component" value="Unassembled WGS sequence"/>
</dbReference>
<proteinExistence type="predicted"/>
<gene>
    <name evidence="2" type="ORF">RM844_30520</name>
</gene>
<protein>
    <submittedName>
        <fullName evidence="2">Uncharacterized protein</fullName>
    </submittedName>
</protein>
<comment type="caution">
    <text evidence="2">The sequence shown here is derived from an EMBL/GenBank/DDBJ whole genome shotgun (WGS) entry which is preliminary data.</text>
</comment>
<reference evidence="3" key="1">
    <citation type="submission" date="2023-07" db="EMBL/GenBank/DDBJ databases">
        <title>30 novel species of actinomycetes from the DSMZ collection.</title>
        <authorList>
            <person name="Nouioui I."/>
        </authorList>
    </citation>
    <scope>NUCLEOTIDE SEQUENCE [LARGE SCALE GENOMIC DNA]</scope>
    <source>
        <strain evidence="3">DSM 44915</strain>
    </source>
</reference>
<accession>A0ABU2K038</accession>
<feature type="compositionally biased region" description="Basic and acidic residues" evidence="1">
    <location>
        <begin position="1"/>
        <end position="23"/>
    </location>
</feature>
<sequence>MTDRPYTDADLRAEAARQHHAITEDPDFVGIGEQMESTPIPSRPDDDWDDLDDDAYEAAQRAIDDLLGGAADVSRWAIDLGADGLQPSTEHALTMQADERPIVRIHFAFDPDMPTEMRNALVEGLGDAIADHLGGAS</sequence>
<keyword evidence="3" id="KW-1185">Reference proteome</keyword>
<dbReference type="RefSeq" id="WP_311670680.1">
    <property type="nucleotide sequence ID" value="NZ_JAVREO010000029.1"/>
</dbReference>
<feature type="region of interest" description="Disordered" evidence="1">
    <location>
        <begin position="1"/>
        <end position="51"/>
    </location>
</feature>
<evidence type="ECO:0000313" key="2">
    <source>
        <dbReference type="EMBL" id="MDT0270616.1"/>
    </source>
</evidence>
<evidence type="ECO:0000313" key="3">
    <source>
        <dbReference type="Proteomes" id="UP001183410"/>
    </source>
</evidence>
<name>A0ABU2K038_9ACTN</name>
<evidence type="ECO:0000256" key="1">
    <source>
        <dbReference type="SAM" id="MobiDB-lite"/>
    </source>
</evidence>
<organism evidence="2 3">
    <name type="scientific">Streptomyces chisholmiae</name>
    <dbReference type="NCBI Taxonomy" id="3075540"/>
    <lineage>
        <taxon>Bacteria</taxon>
        <taxon>Bacillati</taxon>
        <taxon>Actinomycetota</taxon>
        <taxon>Actinomycetes</taxon>
        <taxon>Kitasatosporales</taxon>
        <taxon>Streptomycetaceae</taxon>
        <taxon>Streptomyces</taxon>
    </lineage>
</organism>